<sequence>MTASALVPADRVVFCCAEHLGAGCCDPTDCSPCCPMCPMCPVVAVRTPAQRVYDMSGHRELLADLAEWAREIRSRAWEGTKPWPTSSP</sequence>
<keyword evidence="2" id="KW-1185">Reference proteome</keyword>
<name>A0ABV7QLY9_9PSEU</name>
<evidence type="ECO:0000313" key="2">
    <source>
        <dbReference type="Proteomes" id="UP001595764"/>
    </source>
</evidence>
<protein>
    <submittedName>
        <fullName evidence="1">Uncharacterized protein</fullName>
    </submittedName>
</protein>
<dbReference type="RefSeq" id="WP_377872923.1">
    <property type="nucleotide sequence ID" value="NZ_JBHMAY010000043.1"/>
</dbReference>
<reference evidence="2" key="1">
    <citation type="journal article" date="2019" name="Int. J. Syst. Evol. Microbiol.">
        <title>The Global Catalogue of Microorganisms (GCM) 10K type strain sequencing project: providing services to taxonomists for standard genome sequencing and annotation.</title>
        <authorList>
            <consortium name="The Broad Institute Genomics Platform"/>
            <consortium name="The Broad Institute Genome Sequencing Center for Infectious Disease"/>
            <person name="Wu L."/>
            <person name="Ma J."/>
        </authorList>
    </citation>
    <scope>NUCLEOTIDE SEQUENCE [LARGE SCALE GENOMIC DNA]</scope>
    <source>
        <strain evidence="2">CGMCC 4.7682</strain>
    </source>
</reference>
<evidence type="ECO:0000313" key="1">
    <source>
        <dbReference type="EMBL" id="MFC3513081.1"/>
    </source>
</evidence>
<accession>A0ABV7QLY9</accession>
<dbReference type="EMBL" id="JBHRWI010000027">
    <property type="protein sequence ID" value="MFC3513081.1"/>
    <property type="molecule type" value="Genomic_DNA"/>
</dbReference>
<dbReference type="Proteomes" id="UP001595764">
    <property type="component" value="Unassembled WGS sequence"/>
</dbReference>
<gene>
    <name evidence="1" type="ORF">ACFORO_23125</name>
</gene>
<comment type="caution">
    <text evidence="1">The sequence shown here is derived from an EMBL/GenBank/DDBJ whole genome shotgun (WGS) entry which is preliminary data.</text>
</comment>
<proteinExistence type="predicted"/>
<organism evidence="1 2">
    <name type="scientific">Amycolatopsis halotolerans</name>
    <dbReference type="NCBI Taxonomy" id="330083"/>
    <lineage>
        <taxon>Bacteria</taxon>
        <taxon>Bacillati</taxon>
        <taxon>Actinomycetota</taxon>
        <taxon>Actinomycetes</taxon>
        <taxon>Pseudonocardiales</taxon>
        <taxon>Pseudonocardiaceae</taxon>
        <taxon>Amycolatopsis</taxon>
    </lineage>
</organism>